<dbReference type="Proteomes" id="UP000018320">
    <property type="component" value="Unassembled WGS sequence"/>
</dbReference>
<reference evidence="3" key="1">
    <citation type="submission" date="2012-02" db="EMBL/GenBank/DDBJ databases">
        <title>Genome sequencing of Giardia lamblia Genotypes A2 and B isolates (DH and GS) and comparative analysis with the genomes of Genotypes A1 and E (WB and Pig).</title>
        <authorList>
            <person name="Adam R."/>
            <person name="Dahlstrom E."/>
            <person name="Martens C."/>
            <person name="Bruno D."/>
            <person name="Barbian K."/>
            <person name="Porcella S.F."/>
            <person name="Nash T."/>
        </authorList>
    </citation>
    <scope>NUCLEOTIDE SEQUENCE</scope>
    <source>
        <strain evidence="3">DH</strain>
    </source>
</reference>
<feature type="region of interest" description="Disordered" evidence="1">
    <location>
        <begin position="251"/>
        <end position="273"/>
    </location>
</feature>
<gene>
    <name evidence="2" type="ORF">DHA2_2864</name>
</gene>
<reference evidence="2 3" key="2">
    <citation type="journal article" date="2013" name="Genome Biol. Evol.">
        <title>Genome sequencing of Giardia lamblia genotypes A2 and B isolates (DH and GS) and comparative analysis with the genomes of genotypes A1 and E (WB and Pig).</title>
        <authorList>
            <person name="Adam R.D."/>
            <person name="Dahlstrom E.W."/>
            <person name="Martens C.A."/>
            <person name="Bruno D.P."/>
            <person name="Barbian K.D."/>
            <person name="Ricklefs S.M."/>
            <person name="Hernandez M.M."/>
            <person name="Narla N.P."/>
            <person name="Patel R.B."/>
            <person name="Porcella S.F."/>
            <person name="Nash T.E."/>
        </authorList>
    </citation>
    <scope>NUCLEOTIDE SEQUENCE [LARGE SCALE GENOMIC DNA]</scope>
    <source>
        <strain evidence="2 3">DH</strain>
    </source>
</reference>
<dbReference type="VEuPathDB" id="GiardiaDB:GL50803_002864"/>
<evidence type="ECO:0000256" key="1">
    <source>
        <dbReference type="SAM" id="MobiDB-lite"/>
    </source>
</evidence>
<dbReference type="VEuPathDB" id="GiardiaDB:QR46_1986"/>
<evidence type="ECO:0000313" key="2">
    <source>
        <dbReference type="EMBL" id="ESU36612.1"/>
    </source>
</evidence>
<protein>
    <recommendedName>
        <fullName evidence="4">LisH domain-containing protein</fullName>
    </recommendedName>
</protein>
<accession>V6TDY0</accession>
<name>V6TDY0_GIAIN</name>
<organism evidence="2 3">
    <name type="scientific">Giardia intestinalis</name>
    <name type="common">Giardia lamblia</name>
    <dbReference type="NCBI Taxonomy" id="5741"/>
    <lineage>
        <taxon>Eukaryota</taxon>
        <taxon>Metamonada</taxon>
        <taxon>Diplomonadida</taxon>
        <taxon>Hexamitidae</taxon>
        <taxon>Giardiinae</taxon>
        <taxon>Giardia</taxon>
    </lineage>
</organism>
<dbReference type="VEuPathDB" id="GiardiaDB:GL50581_555"/>
<feature type="compositionally biased region" description="Polar residues" evidence="1">
    <location>
        <begin position="313"/>
        <end position="324"/>
    </location>
</feature>
<sequence>MGLSRFHQDRLGLDPEGDNLASSMERISLCMFSCNTAHTRWVDHSLPLTEGTEEPEEIKNPRTKKPMSLDESPDLKRGVFAALDTAGVLAKVKAFMYAQVWGILHHRELNEVDPLLQAANFICDEDLKVLAYLVKWLTDKGMVNTLKVLELESGRPFSDLPEVDSYEFMSSPGTHSPGHSDIGAAFSDMSMEPISEYTSPARNTASPRRHDDCEKIIPTQPVKGSAFTLKQDNPFGDDQSQEANLTISNASMAPGVSLGPDETSSSRQSPSRMTDFSFKYADRSLARNSMLSPDTAAHARRAAEIQGKLNRDLTMSPTKAQENAESAAHSEHLVTELVVPDPCMYDNSSHAYLQSALLVEDSDVSASGSSSSRGIKSLAKLQQDDTLSKAGSGYTESLSSAITESTGGPTRQATLNLLDAVGRDMQAYDSTITPADSTIHSGFGPGSMVQKPGPSADSILTGDSNLSAMGESAAVDLALVAGKAAARLIGMPEGTTSILTNAASELNDIKDISSIHAATDDAISTRPHPSLNSEFMAGGDFVSGIVLERTKPAQQAQPSQGDYTLDNYGDLSLGVTISNDTQPIAGFNYENIQEDEFGDFEF</sequence>
<feature type="region of interest" description="Disordered" evidence="1">
    <location>
        <begin position="46"/>
        <end position="70"/>
    </location>
</feature>
<comment type="caution">
    <text evidence="2">The sequence shown here is derived from an EMBL/GenBank/DDBJ whole genome shotgun (WGS) entry which is preliminary data.</text>
</comment>
<dbReference type="EMBL" id="AHGT01000043">
    <property type="protein sequence ID" value="ESU36612.1"/>
    <property type="molecule type" value="Genomic_DNA"/>
</dbReference>
<evidence type="ECO:0000313" key="3">
    <source>
        <dbReference type="Proteomes" id="UP000018320"/>
    </source>
</evidence>
<evidence type="ECO:0008006" key="4">
    <source>
        <dbReference type="Google" id="ProtNLM"/>
    </source>
</evidence>
<dbReference type="AlphaFoldDB" id="V6TDY0"/>
<proteinExistence type="predicted"/>
<feature type="compositionally biased region" description="Polar residues" evidence="1">
    <location>
        <begin position="262"/>
        <end position="273"/>
    </location>
</feature>
<dbReference type="VEuPathDB" id="GiardiaDB:DHA2_2864"/>
<feature type="region of interest" description="Disordered" evidence="1">
    <location>
        <begin position="307"/>
        <end position="330"/>
    </location>
</feature>